<dbReference type="SUPFAM" id="SSF54762">
    <property type="entry name" value="Signal recognition particle alu RNA binding heterodimer, SRP9/14"/>
    <property type="match status" value="1"/>
</dbReference>
<comment type="subcellular location">
    <subcellularLocation>
        <location evidence="1 7">Cytoplasm</location>
    </subcellularLocation>
</comment>
<comment type="subunit">
    <text evidence="7">Component of a fungal signal recognition particle (SRP) complex that consists of a 7SL RNA molecule (scR1) and at least six protein subunits: SRP72, SRP68, SRP54, SEC65, SRP21 and SRP14.</text>
</comment>
<gene>
    <name evidence="9" type="ORF">AMATHDRAFT_76885</name>
</gene>
<keyword evidence="4 7" id="KW-0694">RNA-binding</keyword>
<keyword evidence="10" id="KW-1185">Reference proteome</keyword>
<proteinExistence type="inferred from homology"/>
<keyword evidence="6 7" id="KW-0687">Ribonucleoprotein</keyword>
<dbReference type="STRING" id="703135.A0A2A9NKA2"/>
<dbReference type="GO" id="GO:0006614">
    <property type="term" value="P:SRP-dependent cotranslational protein targeting to membrane"/>
    <property type="evidence" value="ECO:0007669"/>
    <property type="project" value="UniProtKB-UniRule"/>
</dbReference>
<dbReference type="Gene3D" id="3.30.720.10">
    <property type="entry name" value="Signal recognition particle alu RNA binding heterodimer, srp9/1"/>
    <property type="match status" value="1"/>
</dbReference>
<organism evidence="9 10">
    <name type="scientific">Amanita thiersii Skay4041</name>
    <dbReference type="NCBI Taxonomy" id="703135"/>
    <lineage>
        <taxon>Eukaryota</taxon>
        <taxon>Fungi</taxon>
        <taxon>Dikarya</taxon>
        <taxon>Basidiomycota</taxon>
        <taxon>Agaricomycotina</taxon>
        <taxon>Agaricomycetes</taxon>
        <taxon>Agaricomycetidae</taxon>
        <taxon>Agaricales</taxon>
        <taxon>Pluteineae</taxon>
        <taxon>Amanitaceae</taxon>
        <taxon>Amanita</taxon>
    </lineage>
</organism>
<name>A0A2A9NKA2_9AGAR</name>
<dbReference type="OrthoDB" id="19209at2759"/>
<dbReference type="GO" id="GO:0008312">
    <property type="term" value="F:7S RNA binding"/>
    <property type="evidence" value="ECO:0007669"/>
    <property type="project" value="UniProtKB-UniRule"/>
</dbReference>
<evidence type="ECO:0000313" key="9">
    <source>
        <dbReference type="EMBL" id="PFH48103.1"/>
    </source>
</evidence>
<dbReference type="AlphaFoldDB" id="A0A2A9NKA2"/>
<dbReference type="PANTHER" id="PTHR12013">
    <property type="entry name" value="SIGNAL RECOGNITION PARTICLE 14 KD PROTEIN"/>
    <property type="match status" value="1"/>
</dbReference>
<feature type="compositionally biased region" description="Basic residues" evidence="8">
    <location>
        <begin position="127"/>
        <end position="136"/>
    </location>
</feature>
<evidence type="ECO:0000256" key="7">
    <source>
        <dbReference type="RuleBase" id="RU368100"/>
    </source>
</evidence>
<keyword evidence="5 7" id="KW-0733">Signal recognition particle</keyword>
<comment type="function">
    <text evidence="7">Component of the signal recognition particle (SRP) complex, a ribonucleoprotein complex that mediates the cotranslational targeting of secretory and membrane proteins to the endoplasmic reticulum (ER).</text>
</comment>
<sequence length="167" mass="19149">MEVVDNDTFLTQLATLFEKAKGSVWLTHKRLTHDGEDVAMKHDDEAEDNREYPCLVRVTDGRGAKFSTKVVPGDLDKFHAAYGTLLKASMSTLRKRDKKREKLRSEQAIRRKKKMTEPVVINGPKRGNGRRKRQRQIKAALKQKESQKKFNEKEEARQKAIVAGSSR</sequence>
<accession>A0A2A9NKA2</accession>
<dbReference type="GO" id="GO:0005786">
    <property type="term" value="C:signal recognition particle, endoplasmic reticulum targeting"/>
    <property type="evidence" value="ECO:0007669"/>
    <property type="project" value="UniProtKB-UniRule"/>
</dbReference>
<dbReference type="EMBL" id="KZ302076">
    <property type="protein sequence ID" value="PFH48103.1"/>
    <property type="molecule type" value="Genomic_DNA"/>
</dbReference>
<evidence type="ECO:0000256" key="4">
    <source>
        <dbReference type="ARBA" id="ARBA00022884"/>
    </source>
</evidence>
<dbReference type="InterPro" id="IPR003210">
    <property type="entry name" value="Signal_recog_particle_SRP14"/>
</dbReference>
<reference evidence="9 10" key="1">
    <citation type="submission" date="2014-02" db="EMBL/GenBank/DDBJ databases">
        <title>Transposable element dynamics among asymbiotic and ectomycorrhizal Amanita fungi.</title>
        <authorList>
            <consortium name="DOE Joint Genome Institute"/>
            <person name="Hess J."/>
            <person name="Skrede I."/>
            <person name="Wolfe B."/>
            <person name="LaButti K."/>
            <person name="Ohm R.A."/>
            <person name="Grigoriev I.V."/>
            <person name="Pringle A."/>
        </authorList>
    </citation>
    <scope>NUCLEOTIDE SEQUENCE [LARGE SCALE GENOMIC DNA]</scope>
    <source>
        <strain evidence="9 10">SKay4041</strain>
    </source>
</reference>
<evidence type="ECO:0000256" key="5">
    <source>
        <dbReference type="ARBA" id="ARBA00023135"/>
    </source>
</evidence>
<evidence type="ECO:0000256" key="2">
    <source>
        <dbReference type="ARBA" id="ARBA00010349"/>
    </source>
</evidence>
<dbReference type="Pfam" id="PF02290">
    <property type="entry name" value="SRP14"/>
    <property type="match status" value="1"/>
</dbReference>
<dbReference type="Proteomes" id="UP000242287">
    <property type="component" value="Unassembled WGS sequence"/>
</dbReference>
<evidence type="ECO:0000256" key="8">
    <source>
        <dbReference type="SAM" id="MobiDB-lite"/>
    </source>
</evidence>
<protein>
    <recommendedName>
        <fullName evidence="7">Signal recognition particle subunit SRP14</fullName>
    </recommendedName>
    <alternativeName>
        <fullName evidence="7">Signal recognition particle 14 kDa protein</fullName>
    </alternativeName>
</protein>
<feature type="compositionally biased region" description="Basic and acidic residues" evidence="8">
    <location>
        <begin position="142"/>
        <end position="158"/>
    </location>
</feature>
<evidence type="ECO:0000256" key="6">
    <source>
        <dbReference type="ARBA" id="ARBA00023274"/>
    </source>
</evidence>
<dbReference type="GO" id="GO:0030942">
    <property type="term" value="F:endoplasmic reticulum signal peptide binding"/>
    <property type="evidence" value="ECO:0007669"/>
    <property type="project" value="UniProtKB-UniRule"/>
</dbReference>
<feature type="region of interest" description="Disordered" evidence="8">
    <location>
        <begin position="93"/>
        <end position="167"/>
    </location>
</feature>
<keyword evidence="3 7" id="KW-0963">Cytoplasm</keyword>
<evidence type="ECO:0000313" key="10">
    <source>
        <dbReference type="Proteomes" id="UP000242287"/>
    </source>
</evidence>
<evidence type="ECO:0000256" key="1">
    <source>
        <dbReference type="ARBA" id="ARBA00004496"/>
    </source>
</evidence>
<evidence type="ECO:0000256" key="3">
    <source>
        <dbReference type="ARBA" id="ARBA00022490"/>
    </source>
</evidence>
<feature type="compositionally biased region" description="Basic residues" evidence="8">
    <location>
        <begin position="93"/>
        <end position="102"/>
    </location>
</feature>
<comment type="similarity">
    <text evidence="2 7">Belongs to the SRP14 family.</text>
</comment>
<dbReference type="InterPro" id="IPR009018">
    <property type="entry name" value="Signal_recog_particle_SRP9/14"/>
</dbReference>